<dbReference type="SMART" id="SM01046">
    <property type="entry name" value="c-SKI_SMAD_bind"/>
    <property type="match status" value="1"/>
</dbReference>
<dbReference type="Gene3D" id="3.10.260.20">
    <property type="entry name" value="Ski"/>
    <property type="match status" value="1"/>
</dbReference>
<accession>A0AAW0TI34</accession>
<evidence type="ECO:0000313" key="5">
    <source>
        <dbReference type="EMBL" id="KAK8387373.1"/>
    </source>
</evidence>
<evidence type="ECO:0000256" key="2">
    <source>
        <dbReference type="SAM" id="Coils"/>
    </source>
</evidence>
<dbReference type="GO" id="GO:0030514">
    <property type="term" value="P:negative regulation of BMP signaling pathway"/>
    <property type="evidence" value="ECO:0007669"/>
    <property type="project" value="TreeGrafter"/>
</dbReference>
<dbReference type="AlphaFoldDB" id="A0AAW0TI34"/>
<dbReference type="GO" id="GO:0046332">
    <property type="term" value="F:SMAD binding"/>
    <property type="evidence" value="ECO:0007669"/>
    <property type="project" value="InterPro"/>
</dbReference>
<dbReference type="Proteomes" id="UP001487740">
    <property type="component" value="Unassembled WGS sequence"/>
</dbReference>
<dbReference type="GO" id="GO:0000981">
    <property type="term" value="F:DNA-binding transcription factor activity, RNA polymerase II-specific"/>
    <property type="evidence" value="ECO:0007669"/>
    <property type="project" value="TreeGrafter"/>
</dbReference>
<dbReference type="CDD" id="cd21079">
    <property type="entry name" value="DHD_Ski_Sno"/>
    <property type="match status" value="1"/>
</dbReference>
<dbReference type="PANTHER" id="PTHR10005">
    <property type="entry name" value="SKI ONCOGENE-RELATED"/>
    <property type="match status" value="1"/>
</dbReference>
<evidence type="ECO:0000259" key="4">
    <source>
        <dbReference type="SMART" id="SM01046"/>
    </source>
</evidence>
<dbReference type="FunFam" id="3.10.260.20:FF:000002">
    <property type="entry name" value="SKI-like oncogene a"/>
    <property type="match status" value="1"/>
</dbReference>
<dbReference type="SUPFAM" id="SSF63763">
    <property type="entry name" value="SAND domain-like"/>
    <property type="match status" value="1"/>
</dbReference>
<feature type="region of interest" description="Disordered" evidence="3">
    <location>
        <begin position="592"/>
        <end position="643"/>
    </location>
</feature>
<dbReference type="Pfam" id="PF02437">
    <property type="entry name" value="Ski_Sno_DHD"/>
    <property type="match status" value="1"/>
</dbReference>
<comment type="similarity">
    <text evidence="1">Belongs to the SKI family.</text>
</comment>
<comment type="caution">
    <text evidence="5">The sequence shown here is derived from an EMBL/GenBank/DDBJ whole genome shotgun (WGS) entry which is preliminary data.</text>
</comment>
<dbReference type="GO" id="GO:0005737">
    <property type="term" value="C:cytoplasm"/>
    <property type="evidence" value="ECO:0007669"/>
    <property type="project" value="TreeGrafter"/>
</dbReference>
<feature type="compositionally biased region" description="Low complexity" evidence="3">
    <location>
        <begin position="105"/>
        <end position="116"/>
    </location>
</feature>
<dbReference type="SUPFAM" id="SSF46955">
    <property type="entry name" value="Putative DNA-binding domain"/>
    <property type="match status" value="1"/>
</dbReference>
<dbReference type="InterPro" id="IPR037000">
    <property type="entry name" value="Ski_DNA-bd_sf"/>
</dbReference>
<dbReference type="InterPro" id="IPR023216">
    <property type="entry name" value="Tscrpt_reg_SKI_SnoN"/>
</dbReference>
<dbReference type="InterPro" id="IPR014890">
    <property type="entry name" value="c-SKI_SMAD4-bd_dom"/>
</dbReference>
<keyword evidence="6" id="KW-1185">Reference proteome</keyword>
<keyword evidence="2" id="KW-0175">Coiled coil</keyword>
<dbReference type="InterPro" id="IPR003380">
    <property type="entry name" value="SKI/SNO/DAC"/>
</dbReference>
<evidence type="ECO:0000313" key="6">
    <source>
        <dbReference type="Proteomes" id="UP001487740"/>
    </source>
</evidence>
<feature type="compositionally biased region" description="Basic residues" evidence="3">
    <location>
        <begin position="596"/>
        <end position="606"/>
    </location>
</feature>
<organism evidence="5 6">
    <name type="scientific">Scylla paramamosain</name>
    <name type="common">Mud crab</name>
    <dbReference type="NCBI Taxonomy" id="85552"/>
    <lineage>
        <taxon>Eukaryota</taxon>
        <taxon>Metazoa</taxon>
        <taxon>Ecdysozoa</taxon>
        <taxon>Arthropoda</taxon>
        <taxon>Crustacea</taxon>
        <taxon>Multicrustacea</taxon>
        <taxon>Malacostraca</taxon>
        <taxon>Eumalacostraca</taxon>
        <taxon>Eucarida</taxon>
        <taxon>Decapoda</taxon>
        <taxon>Pleocyemata</taxon>
        <taxon>Brachyura</taxon>
        <taxon>Eubrachyura</taxon>
        <taxon>Portunoidea</taxon>
        <taxon>Portunidae</taxon>
        <taxon>Portuninae</taxon>
        <taxon>Scylla</taxon>
    </lineage>
</organism>
<evidence type="ECO:0000256" key="3">
    <source>
        <dbReference type="SAM" id="MobiDB-lite"/>
    </source>
</evidence>
<dbReference type="GO" id="GO:0000978">
    <property type="term" value="F:RNA polymerase II cis-regulatory region sequence-specific DNA binding"/>
    <property type="evidence" value="ECO:0007669"/>
    <property type="project" value="TreeGrafter"/>
</dbReference>
<dbReference type="PANTHER" id="PTHR10005:SF25">
    <property type="entry name" value="SNO ONCOGENE, ISOFORM B"/>
    <property type="match status" value="1"/>
</dbReference>
<name>A0AAW0TI34_SCYPA</name>
<reference evidence="5 6" key="1">
    <citation type="submission" date="2023-03" db="EMBL/GenBank/DDBJ databases">
        <title>High-quality genome of Scylla paramamosain provides insights in environmental adaptation.</title>
        <authorList>
            <person name="Zhang L."/>
        </authorList>
    </citation>
    <scope>NUCLEOTIDE SEQUENCE [LARGE SCALE GENOMIC DNA]</scope>
    <source>
        <strain evidence="5">LZ_2023a</strain>
        <tissue evidence="5">Muscle</tissue>
    </source>
</reference>
<proteinExistence type="inferred from homology"/>
<evidence type="ECO:0000256" key="1">
    <source>
        <dbReference type="ARBA" id="ARBA00009513"/>
    </source>
</evidence>
<dbReference type="EMBL" id="JARAKH010000030">
    <property type="protein sequence ID" value="KAK8387373.1"/>
    <property type="molecule type" value="Genomic_DNA"/>
</dbReference>
<dbReference type="InterPro" id="IPR010919">
    <property type="entry name" value="SAND-like_dom_sf"/>
</dbReference>
<feature type="region of interest" description="Disordered" evidence="3">
    <location>
        <begin position="101"/>
        <end position="128"/>
    </location>
</feature>
<dbReference type="Pfam" id="PF08782">
    <property type="entry name" value="c-SKI_SMAD_bind"/>
    <property type="match status" value="1"/>
</dbReference>
<dbReference type="InterPro" id="IPR009061">
    <property type="entry name" value="DNA-bd_dom_put_sf"/>
</dbReference>
<dbReference type="GO" id="GO:0005667">
    <property type="term" value="C:transcription regulator complex"/>
    <property type="evidence" value="ECO:0007669"/>
    <property type="project" value="TreeGrafter"/>
</dbReference>
<feature type="domain" description="c-SKI SMAD4-binding" evidence="4">
    <location>
        <begin position="319"/>
        <end position="411"/>
    </location>
</feature>
<dbReference type="GO" id="GO:0005634">
    <property type="term" value="C:nucleus"/>
    <property type="evidence" value="ECO:0007669"/>
    <property type="project" value="TreeGrafter"/>
</dbReference>
<dbReference type="Gene3D" id="3.10.390.10">
    <property type="entry name" value="SAND domain-like"/>
    <property type="match status" value="1"/>
</dbReference>
<protein>
    <recommendedName>
        <fullName evidence="4">c-SKI SMAD4-binding domain-containing protein</fullName>
    </recommendedName>
</protein>
<gene>
    <name evidence="5" type="ORF">O3P69_018155</name>
</gene>
<sequence>MAAPDNSPHLKRVLRSYQNSAMSSLHGPGPNCYLNDTGRMGVSKKLADCDDDRPSIKQLDATTKHELYRGLSYKKALLYEVDHKKSKVENGPRRCIVDIESRRLPTSSPPTNHTPTVGPQPTQPDCKDTSVDITTTTTTTASLVRNSASDTATTCNSANITTSASDSTTGVEESWVEPGVFLAPAPFPPQPWPVLAAADKGSPGAGWVRETLLDGEPITCFNVGGEMRLCLPQILNTVLRDFSLSQINAVCEELRIYLDGCNEAQLDALRVAGVLPHSAPSCGLITNTDAQRLTQALLYAHPTRAPVSDPSKPQDHPKLRVYHTCFGKCKGLVWDDLYTNPNAACIECEECHGLLPPARFVCHAHRSLENQTIHWGFDAEQWRTYLLLAKDQQLPLEKAEAQLKGFKSKFDPVGANYKRKQDRVETKEELPKKVRAEEAPTPYTTYDPMLSYMWRCAPMVPPWTAAPLVTRDGKPLPPPPPAFVRDSVPAPLPAYLSQGPPVLADPGRVVPLSDSQKFERHYQPNVALAPPKVRDKTLRNSLPHSDHCHDVPIKHQMYAIEDCIKRENSPTVLPCSQPSSQHSVVSKLTQTNNHYHNPHHHHHLPRKLCSPDTSGRHPELELSTTDSDTDSVGSLANHSETVEEAEGLLRGWSDRAAAGKVRQLVANLVADLAASNRQKAALKQRMEAQTRDHNHAVATLQSQILASTQLSKESQFREKLCVMEEDLRARTTHSVITPISPVKTEPSEVIDTC</sequence>
<feature type="coiled-coil region" evidence="2">
    <location>
        <begin position="665"/>
        <end position="692"/>
    </location>
</feature>